<dbReference type="Gene3D" id="3.40.190.10">
    <property type="entry name" value="Periplasmic binding protein-like II"/>
    <property type="match status" value="2"/>
</dbReference>
<dbReference type="NCBIfam" id="TIGR02122">
    <property type="entry name" value="TRAP_TAXI"/>
    <property type="match status" value="1"/>
</dbReference>
<feature type="signal peptide" evidence="1">
    <location>
        <begin position="1"/>
        <end position="35"/>
    </location>
</feature>
<dbReference type="AlphaFoldDB" id="A0A0P7Y7M2"/>
<dbReference type="PANTHER" id="PTHR42941">
    <property type="entry name" value="SLL1037 PROTEIN"/>
    <property type="match status" value="1"/>
</dbReference>
<proteinExistence type="predicted"/>
<sequence>MKKLEETLMLDRRNLLASAAAIAIAGAMTSAPAMAQSGLPDTISWTAYDVGSAGYNQSVAIGGALRNELDVNLRILPGRNDIARQIPLRDGRVDFSATGLGASFFSQEGMFEFGEASWGPQEVRVLIASNADSNLTIGAAGDLDIETVADLEGKRVAWVVGSPSLNQNIGAILSFADLTWDDVERVEFPGFGAAWEGIINDQADAAFAVTTSGQAFQLEASPRGLVWPTLPFDDEEGWARLNDAAPFFVPNRATLGAGLSEDNPHEGPNYPYPILLSYADAETDKVYAMTKAMVELFPVYDGAAPGISGWHIDRQQFEWVVPYHEGAIRYFEEIGVWTEDHQAHNDGLIARQQVLKAAWDAFVAEGVSDEEAFQEGWMQARRDALEAAGMNPIWN</sequence>
<evidence type="ECO:0000313" key="3">
    <source>
        <dbReference type="Proteomes" id="UP000050497"/>
    </source>
</evidence>
<feature type="chain" id="PRO_5006146035" evidence="1">
    <location>
        <begin position="36"/>
        <end position="395"/>
    </location>
</feature>
<dbReference type="InterPro" id="IPR011852">
    <property type="entry name" value="TRAP_TAXI"/>
</dbReference>
<organism evidence="2 3">
    <name type="scientific">Saliniramus fredricksonii</name>
    <dbReference type="NCBI Taxonomy" id="1653334"/>
    <lineage>
        <taxon>Bacteria</taxon>
        <taxon>Pseudomonadati</taxon>
        <taxon>Pseudomonadota</taxon>
        <taxon>Alphaproteobacteria</taxon>
        <taxon>Hyphomicrobiales</taxon>
        <taxon>Salinarimonadaceae</taxon>
        <taxon>Saliniramus</taxon>
    </lineage>
</organism>
<gene>
    <name evidence="2" type="ORF">HLUCCO17_11520</name>
</gene>
<dbReference type="SUPFAM" id="SSF53850">
    <property type="entry name" value="Periplasmic binding protein-like II"/>
    <property type="match status" value="1"/>
</dbReference>
<protein>
    <submittedName>
        <fullName evidence="2">TRAP-type transporter substrate-binding component</fullName>
    </submittedName>
</protein>
<dbReference type="EMBL" id="LJSX01000017">
    <property type="protein sequence ID" value="KPQ10220.1"/>
    <property type="molecule type" value="Genomic_DNA"/>
</dbReference>
<reference evidence="2 3" key="1">
    <citation type="submission" date="2015-09" db="EMBL/GenBank/DDBJ databases">
        <title>Identification and resolution of microdiversity through metagenomic sequencing of parallel consortia.</title>
        <authorList>
            <person name="Nelson W.C."/>
            <person name="Romine M.F."/>
            <person name="Lindemann S.R."/>
        </authorList>
    </citation>
    <scope>NUCLEOTIDE SEQUENCE [LARGE SCALE GENOMIC DNA]</scope>
    <source>
        <strain evidence="2">HL-109</strain>
    </source>
</reference>
<evidence type="ECO:0000256" key="1">
    <source>
        <dbReference type="SAM" id="SignalP"/>
    </source>
</evidence>
<accession>A0A0P7Y7M2</accession>
<dbReference type="PATRIC" id="fig|1653334.4.peg.32"/>
<dbReference type="InterPro" id="IPR006311">
    <property type="entry name" value="TAT_signal"/>
</dbReference>
<keyword evidence="1" id="KW-0732">Signal</keyword>
<dbReference type="Pfam" id="PF16868">
    <property type="entry name" value="NMT1_3"/>
    <property type="match status" value="1"/>
</dbReference>
<dbReference type="PANTHER" id="PTHR42941:SF1">
    <property type="entry name" value="SLL1037 PROTEIN"/>
    <property type="match status" value="1"/>
</dbReference>
<name>A0A0P7Y7M2_9HYPH</name>
<dbReference type="PROSITE" id="PS51318">
    <property type="entry name" value="TAT"/>
    <property type="match status" value="1"/>
</dbReference>
<evidence type="ECO:0000313" key="2">
    <source>
        <dbReference type="EMBL" id="KPQ10220.1"/>
    </source>
</evidence>
<dbReference type="Proteomes" id="UP000050497">
    <property type="component" value="Unassembled WGS sequence"/>
</dbReference>
<dbReference type="STRING" id="1653334.GA0071312_1886"/>
<comment type="caution">
    <text evidence="2">The sequence shown here is derived from an EMBL/GenBank/DDBJ whole genome shotgun (WGS) entry which is preliminary data.</text>
</comment>